<dbReference type="Gene3D" id="2.50.20.10">
    <property type="entry name" value="Lipoprotein localisation LolA/LolB/LppX"/>
    <property type="match status" value="1"/>
</dbReference>
<dbReference type="CDD" id="cd16329">
    <property type="entry name" value="LolA_like"/>
    <property type="match status" value="1"/>
</dbReference>
<evidence type="ECO:0000256" key="1">
    <source>
        <dbReference type="SAM" id="SignalP"/>
    </source>
</evidence>
<sequence length="266" mass="30185">MIRLLSLSCLLLAFAGNCQAIENAPDALQLMQRSAATVKLRGARMNMVFELRNASGNLRKREVETLIRTQSDSGESSRRALYLLPAEVRGLASLLIEHQGRDDELWVYLPAAKRLRRLLADGKRDSFMGTVLSNADVLGHKPEDWHHNIVGEDEYEGHKCWRVVSLPRGDAVIQNSGYSRRESWIDQQTAFNWRMDTWDEQGQALKRIENHRVQAISQQPGAFQAYEVSAQQLQDQASSRILVQDFVFLPQLKAEAFAPNALQQDE</sequence>
<evidence type="ECO:0000259" key="2">
    <source>
        <dbReference type="Pfam" id="PF17131"/>
    </source>
</evidence>
<proteinExistence type="predicted"/>
<keyword evidence="1" id="KW-0732">Signal</keyword>
<dbReference type="InterPro" id="IPR033399">
    <property type="entry name" value="TP_0789-like"/>
</dbReference>
<keyword evidence="4" id="KW-1185">Reference proteome</keyword>
<feature type="chain" id="PRO_5011469028" evidence="1">
    <location>
        <begin position="21"/>
        <end position="266"/>
    </location>
</feature>
<dbReference type="EMBL" id="FOFS01000019">
    <property type="protein sequence ID" value="SER19147.1"/>
    <property type="molecule type" value="Genomic_DNA"/>
</dbReference>
<dbReference type="Pfam" id="PF17131">
    <property type="entry name" value="LolA_like"/>
    <property type="match status" value="1"/>
</dbReference>
<evidence type="ECO:0000313" key="4">
    <source>
        <dbReference type="Proteomes" id="UP000199233"/>
    </source>
</evidence>
<name>A0A1H9M6Q2_9GAMM</name>
<accession>A0A1H9M6Q2</accession>
<feature type="domain" description="Uncharacterized protein TP-0789" evidence="2">
    <location>
        <begin position="81"/>
        <end position="263"/>
    </location>
</feature>
<reference evidence="3 4" key="1">
    <citation type="submission" date="2016-10" db="EMBL/GenBank/DDBJ databases">
        <authorList>
            <person name="de Groot N.N."/>
        </authorList>
    </citation>
    <scope>NUCLEOTIDE SEQUENCE [LARGE SCALE GENOMIC DNA]</scope>
    <source>
        <strain evidence="3 4">DSM 25927</strain>
    </source>
</reference>
<gene>
    <name evidence="3" type="ORF">SAMN04488038_11922</name>
</gene>
<evidence type="ECO:0000313" key="3">
    <source>
        <dbReference type="EMBL" id="SER19147.1"/>
    </source>
</evidence>
<dbReference type="STRING" id="489703.SAMN04488038_11922"/>
<dbReference type="RefSeq" id="WP_093289497.1">
    <property type="nucleotide sequence ID" value="NZ_FOFS01000019.1"/>
</dbReference>
<dbReference type="AlphaFoldDB" id="A0A1H9M6Q2"/>
<feature type="signal peptide" evidence="1">
    <location>
        <begin position="1"/>
        <end position="20"/>
    </location>
</feature>
<dbReference type="Proteomes" id="UP000199233">
    <property type="component" value="Unassembled WGS sequence"/>
</dbReference>
<organism evidence="3 4">
    <name type="scientific">Solimonas aquatica</name>
    <dbReference type="NCBI Taxonomy" id="489703"/>
    <lineage>
        <taxon>Bacteria</taxon>
        <taxon>Pseudomonadati</taxon>
        <taxon>Pseudomonadota</taxon>
        <taxon>Gammaproteobacteria</taxon>
        <taxon>Nevskiales</taxon>
        <taxon>Nevskiaceae</taxon>
        <taxon>Solimonas</taxon>
    </lineage>
</organism>
<protein>
    <submittedName>
        <fullName evidence="3">Sigma E regulatory protein, MucB/RseB</fullName>
    </submittedName>
</protein>
<dbReference type="OrthoDB" id="9803781at2"/>